<gene>
    <name evidence="2" type="ORF">DL89DRAFT_101284</name>
</gene>
<keyword evidence="3" id="KW-1185">Reference proteome</keyword>
<evidence type="ECO:0000313" key="3">
    <source>
        <dbReference type="Proteomes" id="UP000193922"/>
    </source>
</evidence>
<accession>A0A1Y1WE75</accession>
<dbReference type="Proteomes" id="UP000193922">
    <property type="component" value="Unassembled WGS sequence"/>
</dbReference>
<dbReference type="GeneID" id="63799639"/>
<organism evidence="2 3">
    <name type="scientific">Linderina pennispora</name>
    <dbReference type="NCBI Taxonomy" id="61395"/>
    <lineage>
        <taxon>Eukaryota</taxon>
        <taxon>Fungi</taxon>
        <taxon>Fungi incertae sedis</taxon>
        <taxon>Zoopagomycota</taxon>
        <taxon>Kickxellomycotina</taxon>
        <taxon>Kickxellomycetes</taxon>
        <taxon>Kickxellales</taxon>
        <taxon>Kickxellaceae</taxon>
        <taxon>Linderina</taxon>
    </lineage>
</organism>
<evidence type="ECO:0000313" key="2">
    <source>
        <dbReference type="EMBL" id="ORX71772.1"/>
    </source>
</evidence>
<dbReference type="AlphaFoldDB" id="A0A1Y1WE75"/>
<comment type="caution">
    <text evidence="2">The sequence shown here is derived from an EMBL/GenBank/DDBJ whole genome shotgun (WGS) entry which is preliminary data.</text>
</comment>
<feature type="region of interest" description="Disordered" evidence="1">
    <location>
        <begin position="145"/>
        <end position="166"/>
    </location>
</feature>
<evidence type="ECO:0000256" key="1">
    <source>
        <dbReference type="SAM" id="MobiDB-lite"/>
    </source>
</evidence>
<feature type="compositionally biased region" description="Polar residues" evidence="1">
    <location>
        <begin position="157"/>
        <end position="166"/>
    </location>
</feature>
<name>A0A1Y1WE75_9FUNG</name>
<reference evidence="2 3" key="1">
    <citation type="submission" date="2016-07" db="EMBL/GenBank/DDBJ databases">
        <title>Pervasive Adenine N6-methylation of Active Genes in Fungi.</title>
        <authorList>
            <consortium name="DOE Joint Genome Institute"/>
            <person name="Mondo S.J."/>
            <person name="Dannebaum R.O."/>
            <person name="Kuo R.C."/>
            <person name="Labutti K."/>
            <person name="Haridas S."/>
            <person name="Kuo A."/>
            <person name="Salamov A."/>
            <person name="Ahrendt S.R."/>
            <person name="Lipzen A."/>
            <person name="Sullivan W."/>
            <person name="Andreopoulos W.B."/>
            <person name="Clum A."/>
            <person name="Lindquist E."/>
            <person name="Daum C."/>
            <person name="Ramamoorthy G.K."/>
            <person name="Gryganskyi A."/>
            <person name="Culley D."/>
            <person name="Magnuson J.K."/>
            <person name="James T.Y."/>
            <person name="O'Malley M.A."/>
            <person name="Stajich J.E."/>
            <person name="Spatafora J.W."/>
            <person name="Visel A."/>
            <person name="Grigoriev I.V."/>
        </authorList>
    </citation>
    <scope>NUCLEOTIDE SEQUENCE [LARGE SCALE GENOMIC DNA]</scope>
    <source>
        <strain evidence="2 3">ATCC 12442</strain>
    </source>
</reference>
<proteinExistence type="predicted"/>
<feature type="region of interest" description="Disordered" evidence="1">
    <location>
        <begin position="40"/>
        <end position="92"/>
    </location>
</feature>
<dbReference type="EMBL" id="MCFD01000003">
    <property type="protein sequence ID" value="ORX71772.1"/>
    <property type="molecule type" value="Genomic_DNA"/>
</dbReference>
<protein>
    <submittedName>
        <fullName evidence="2">Uncharacterized protein</fullName>
    </submittedName>
</protein>
<feature type="compositionally biased region" description="Polar residues" evidence="1">
    <location>
        <begin position="62"/>
        <end position="77"/>
    </location>
</feature>
<dbReference type="RefSeq" id="XP_040745196.1">
    <property type="nucleotide sequence ID" value="XM_040882991.1"/>
</dbReference>
<sequence length="166" mass="17163">MTSGRQTASRSPSLSSILVAWPGSLCARLTARSEVSGQLRETTVSAGARQPARHSSHLHGSFGNSDRPSSLVPQYNRSSREETKSTCAFTHTPSEAAPVSLRGYQATHPAAAVGHMAAAGHESRGSAFDATVGAMPCSIEVPAAASGCDSEAPPPQRQSSLMFTAA</sequence>